<keyword evidence="4" id="KW-1134">Transmembrane beta strand</keyword>
<organism evidence="9 10">
    <name type="scientific">Deinococcus xianganensis</name>
    <dbReference type="NCBI Taxonomy" id="1507289"/>
    <lineage>
        <taxon>Bacteria</taxon>
        <taxon>Thermotogati</taxon>
        <taxon>Deinococcota</taxon>
        <taxon>Deinococci</taxon>
        <taxon>Deinococcales</taxon>
        <taxon>Deinococcaceae</taxon>
        <taxon>Deinococcus</taxon>
    </lineage>
</organism>
<dbReference type="Pfam" id="PF02321">
    <property type="entry name" value="OEP"/>
    <property type="match status" value="1"/>
</dbReference>
<gene>
    <name evidence="9" type="ORF">GLX28_14950</name>
</gene>
<sequence length="456" mass="45778">MTRPPPPRLLTLALLLGAAHAQTTAPSTPPPELTLAQATAQLAQAPGVTRAALSVQVAQQNLQAARAALGLTVSVSGSASYAGPTSTTASDGTTTAVGSTLSGTAGANVSLGLLPWSSSQGSLRASERSLALAQATLRDANLSTQLNVAQAYFSAVLATQDITLAARTLELRQRQLTVAQTQQAAGNATAETVLTAQSAVQTATSSLTQAQASLDSARRTLDATLGTTLGGVTFSTRPDDTLTLPDLSALVARARTVSSDVISAQNALASAQEALEDDQRDARLPDLTASVGYGGGAAGTVSATLNVKQGTLGGSYSLPLGDRAGGGGNRLTASVSGSYVVYSPAQQAALSAAQASVTQAGLSLTVAQQNAELDVRSRYVTVQTNLNAVQTRAAQVQAAGLAVQTAQARLDAGTGTADDLAAATLGLAQAERDLLSARITAQLSLTQLLNAAGGPQ</sequence>
<dbReference type="PANTHER" id="PTHR30026:SF20">
    <property type="entry name" value="OUTER MEMBRANE PROTEIN TOLC"/>
    <property type="match status" value="1"/>
</dbReference>
<protein>
    <submittedName>
        <fullName evidence="9">TolC family protein</fullName>
    </submittedName>
</protein>
<evidence type="ECO:0000256" key="6">
    <source>
        <dbReference type="ARBA" id="ARBA00023136"/>
    </source>
</evidence>
<comment type="similarity">
    <text evidence="2">Belongs to the outer membrane factor (OMF) (TC 1.B.17) family.</text>
</comment>
<reference evidence="9 10" key="1">
    <citation type="submission" date="2019-11" db="EMBL/GenBank/DDBJ databases">
        <title>Genome sequence of Deinococcus xianganensis Y35, AI-2 producing algicidal bacterium, isolated from lake water.</title>
        <authorList>
            <person name="Li Y."/>
        </authorList>
    </citation>
    <scope>NUCLEOTIDE SEQUENCE [LARGE SCALE GENOMIC DNA]</scope>
    <source>
        <strain evidence="9 10">Y35</strain>
    </source>
</reference>
<feature type="signal peptide" evidence="8">
    <location>
        <begin position="1"/>
        <end position="21"/>
    </location>
</feature>
<dbReference type="GO" id="GO:0009279">
    <property type="term" value="C:cell outer membrane"/>
    <property type="evidence" value="ECO:0007669"/>
    <property type="project" value="UniProtKB-SubCell"/>
</dbReference>
<dbReference type="InterPro" id="IPR051906">
    <property type="entry name" value="TolC-like"/>
</dbReference>
<comment type="caution">
    <text evidence="9">The sequence shown here is derived from an EMBL/GenBank/DDBJ whole genome shotgun (WGS) entry which is preliminary data.</text>
</comment>
<proteinExistence type="inferred from homology"/>
<name>A0A6I4YK61_9DEIO</name>
<accession>A0A6I4YK61</accession>
<dbReference type="Gene3D" id="1.20.1600.10">
    <property type="entry name" value="Outer membrane efflux proteins (OEP)"/>
    <property type="match status" value="1"/>
</dbReference>
<dbReference type="GO" id="GO:1990281">
    <property type="term" value="C:efflux pump complex"/>
    <property type="evidence" value="ECO:0007669"/>
    <property type="project" value="TreeGrafter"/>
</dbReference>
<comment type="subcellular location">
    <subcellularLocation>
        <location evidence="1">Cell outer membrane</location>
    </subcellularLocation>
</comment>
<dbReference type="SUPFAM" id="SSF56954">
    <property type="entry name" value="Outer membrane efflux proteins (OEP)"/>
    <property type="match status" value="1"/>
</dbReference>
<dbReference type="Proteomes" id="UP000430519">
    <property type="component" value="Unassembled WGS sequence"/>
</dbReference>
<evidence type="ECO:0000256" key="1">
    <source>
        <dbReference type="ARBA" id="ARBA00004442"/>
    </source>
</evidence>
<evidence type="ECO:0000256" key="7">
    <source>
        <dbReference type="ARBA" id="ARBA00023237"/>
    </source>
</evidence>
<evidence type="ECO:0000256" key="2">
    <source>
        <dbReference type="ARBA" id="ARBA00007613"/>
    </source>
</evidence>
<keyword evidence="6" id="KW-0472">Membrane</keyword>
<dbReference type="RefSeq" id="WP_160980821.1">
    <property type="nucleotide sequence ID" value="NZ_WVHK01000064.1"/>
</dbReference>
<dbReference type="PANTHER" id="PTHR30026">
    <property type="entry name" value="OUTER MEMBRANE PROTEIN TOLC"/>
    <property type="match status" value="1"/>
</dbReference>
<keyword evidence="5" id="KW-0812">Transmembrane</keyword>
<keyword evidence="8" id="KW-0732">Signal</keyword>
<dbReference type="AlphaFoldDB" id="A0A6I4YK61"/>
<keyword evidence="3" id="KW-0813">Transport</keyword>
<evidence type="ECO:0000256" key="8">
    <source>
        <dbReference type="SAM" id="SignalP"/>
    </source>
</evidence>
<dbReference type="EMBL" id="WVHK01000064">
    <property type="protein sequence ID" value="MXV20930.1"/>
    <property type="molecule type" value="Genomic_DNA"/>
</dbReference>
<evidence type="ECO:0000256" key="5">
    <source>
        <dbReference type="ARBA" id="ARBA00022692"/>
    </source>
</evidence>
<feature type="chain" id="PRO_5026077933" evidence="8">
    <location>
        <begin position="22"/>
        <end position="456"/>
    </location>
</feature>
<evidence type="ECO:0000256" key="3">
    <source>
        <dbReference type="ARBA" id="ARBA00022448"/>
    </source>
</evidence>
<dbReference type="GO" id="GO:0015288">
    <property type="term" value="F:porin activity"/>
    <property type="evidence" value="ECO:0007669"/>
    <property type="project" value="TreeGrafter"/>
</dbReference>
<evidence type="ECO:0000313" key="9">
    <source>
        <dbReference type="EMBL" id="MXV20930.1"/>
    </source>
</evidence>
<keyword evidence="7" id="KW-0998">Cell outer membrane</keyword>
<evidence type="ECO:0000313" key="10">
    <source>
        <dbReference type="Proteomes" id="UP000430519"/>
    </source>
</evidence>
<keyword evidence="10" id="KW-1185">Reference proteome</keyword>
<dbReference type="InterPro" id="IPR003423">
    <property type="entry name" value="OMP_efflux"/>
</dbReference>
<dbReference type="GO" id="GO:0015562">
    <property type="term" value="F:efflux transmembrane transporter activity"/>
    <property type="evidence" value="ECO:0007669"/>
    <property type="project" value="InterPro"/>
</dbReference>
<evidence type="ECO:0000256" key="4">
    <source>
        <dbReference type="ARBA" id="ARBA00022452"/>
    </source>
</evidence>